<dbReference type="STRING" id="155417.A0A4Q4TLY4"/>
<dbReference type="EMBL" id="QJNU01000096">
    <property type="protein sequence ID" value="RYP07472.1"/>
    <property type="molecule type" value="Genomic_DNA"/>
</dbReference>
<comment type="caution">
    <text evidence="1">The sequence shown here is derived from an EMBL/GenBank/DDBJ whole genome shotgun (WGS) entry which is preliminary data.</text>
</comment>
<evidence type="ECO:0000313" key="1">
    <source>
        <dbReference type="EMBL" id="RYP07472.1"/>
    </source>
</evidence>
<dbReference type="Proteomes" id="UP000293360">
    <property type="component" value="Unassembled WGS sequence"/>
</dbReference>
<evidence type="ECO:0000313" key="2">
    <source>
        <dbReference type="Proteomes" id="UP000293360"/>
    </source>
</evidence>
<name>A0A4Q4TLY4_9PEZI</name>
<gene>
    <name evidence="1" type="ORF">DL764_002479</name>
</gene>
<dbReference type="AlphaFoldDB" id="A0A4Q4TLY4"/>
<reference evidence="1 2" key="1">
    <citation type="submission" date="2018-06" db="EMBL/GenBank/DDBJ databases">
        <title>Complete Genomes of Monosporascus.</title>
        <authorList>
            <person name="Robinson A.J."/>
            <person name="Natvig D.O."/>
        </authorList>
    </citation>
    <scope>NUCLEOTIDE SEQUENCE [LARGE SCALE GENOMIC DNA]</scope>
    <source>
        <strain evidence="1 2">CBS 110550</strain>
    </source>
</reference>
<dbReference type="OrthoDB" id="72269at2759"/>
<protein>
    <submittedName>
        <fullName evidence="1">Uncharacterized protein</fullName>
    </submittedName>
</protein>
<organism evidence="1 2">
    <name type="scientific">Monosporascus ibericus</name>
    <dbReference type="NCBI Taxonomy" id="155417"/>
    <lineage>
        <taxon>Eukaryota</taxon>
        <taxon>Fungi</taxon>
        <taxon>Dikarya</taxon>
        <taxon>Ascomycota</taxon>
        <taxon>Pezizomycotina</taxon>
        <taxon>Sordariomycetes</taxon>
        <taxon>Xylariomycetidae</taxon>
        <taxon>Xylariales</taxon>
        <taxon>Xylariales incertae sedis</taxon>
        <taxon>Monosporascus</taxon>
    </lineage>
</organism>
<keyword evidence="2" id="KW-1185">Reference proteome</keyword>
<proteinExistence type="predicted"/>
<sequence length="113" mass="12697">MAPVTTRVLRAISAIPFLLLAAWSFSVMDLDKMSSHTQPIAESGVIEWDGGKVDIIDHFYNVEVLDRIWRGGTVTFSTTTVFSFLVDLGPIHAIWVLKSYRSASAWTPMYLYV</sequence>
<accession>A0A4Q4TLY4</accession>